<dbReference type="GO" id="GO:0000978">
    <property type="term" value="F:RNA polymerase II cis-regulatory region sequence-specific DNA binding"/>
    <property type="evidence" value="ECO:0007669"/>
    <property type="project" value="TreeGrafter"/>
</dbReference>
<feature type="domain" description="GATA-type" evidence="10">
    <location>
        <begin position="153"/>
        <end position="207"/>
    </location>
</feature>
<comment type="subcellular location">
    <subcellularLocation>
        <location evidence="1">Nucleus</location>
    </subcellularLocation>
</comment>
<evidence type="ECO:0000313" key="12">
    <source>
        <dbReference type="Proteomes" id="UP000054359"/>
    </source>
</evidence>
<feature type="region of interest" description="Disordered" evidence="9">
    <location>
        <begin position="247"/>
        <end position="308"/>
    </location>
</feature>
<dbReference type="SUPFAM" id="SSF57716">
    <property type="entry name" value="Glucocorticoid receptor-like (DNA-binding domain)"/>
    <property type="match status" value="2"/>
</dbReference>
<dbReference type="AlphaFoldDB" id="A0A087T0E2"/>
<dbReference type="SMART" id="SM00401">
    <property type="entry name" value="ZnF_GATA"/>
    <property type="match status" value="1"/>
</dbReference>
<dbReference type="InterPro" id="IPR000679">
    <property type="entry name" value="Znf_GATA"/>
</dbReference>
<gene>
    <name evidence="11" type="ORF">X975_25836</name>
</gene>
<evidence type="ECO:0000259" key="10">
    <source>
        <dbReference type="PROSITE" id="PS50114"/>
    </source>
</evidence>
<keyword evidence="7" id="KW-0539">Nucleus</keyword>
<dbReference type="EMBL" id="KK112800">
    <property type="protein sequence ID" value="KFM58581.1"/>
    <property type="molecule type" value="Genomic_DNA"/>
</dbReference>
<dbReference type="GO" id="GO:0008270">
    <property type="term" value="F:zinc ion binding"/>
    <property type="evidence" value="ECO:0007669"/>
    <property type="project" value="UniProtKB-KW"/>
</dbReference>
<keyword evidence="2" id="KW-0479">Metal-binding</keyword>
<dbReference type="Pfam" id="PF00320">
    <property type="entry name" value="GATA"/>
    <property type="match status" value="1"/>
</dbReference>
<evidence type="ECO:0000256" key="9">
    <source>
        <dbReference type="SAM" id="MobiDB-lite"/>
    </source>
</evidence>
<keyword evidence="12" id="KW-1185">Reference proteome</keyword>
<feature type="compositionally biased region" description="Polar residues" evidence="9">
    <location>
        <begin position="284"/>
        <end position="293"/>
    </location>
</feature>
<evidence type="ECO:0000313" key="11">
    <source>
        <dbReference type="EMBL" id="KFM58581.1"/>
    </source>
</evidence>
<dbReference type="CDD" id="cd00202">
    <property type="entry name" value="ZnF_GATA"/>
    <property type="match status" value="1"/>
</dbReference>
<dbReference type="InterPro" id="IPR013088">
    <property type="entry name" value="Znf_NHR/GATA"/>
</dbReference>
<evidence type="ECO:0000256" key="8">
    <source>
        <dbReference type="PROSITE-ProRule" id="PRU00094"/>
    </source>
</evidence>
<evidence type="ECO:0000256" key="6">
    <source>
        <dbReference type="ARBA" id="ARBA00023163"/>
    </source>
</evidence>
<name>A0A087T0E2_STEMI</name>
<dbReference type="GO" id="GO:0000122">
    <property type="term" value="P:negative regulation of transcription by RNA polymerase II"/>
    <property type="evidence" value="ECO:0007669"/>
    <property type="project" value="TreeGrafter"/>
</dbReference>
<dbReference type="GO" id="GO:0045165">
    <property type="term" value="P:cell fate commitment"/>
    <property type="evidence" value="ECO:0007669"/>
    <property type="project" value="TreeGrafter"/>
</dbReference>
<evidence type="ECO:0000256" key="7">
    <source>
        <dbReference type="ARBA" id="ARBA00023242"/>
    </source>
</evidence>
<keyword evidence="4" id="KW-0862">Zinc</keyword>
<dbReference type="GO" id="GO:0005634">
    <property type="term" value="C:nucleus"/>
    <property type="evidence" value="ECO:0007669"/>
    <property type="project" value="UniProtKB-SubCell"/>
</dbReference>
<feature type="compositionally biased region" description="Basic and acidic residues" evidence="9">
    <location>
        <begin position="264"/>
        <end position="276"/>
    </location>
</feature>
<protein>
    <submittedName>
        <fullName evidence="11">Transcription factor GATA-6</fullName>
    </submittedName>
</protein>
<dbReference type="InterPro" id="IPR039355">
    <property type="entry name" value="Transcription_factor_GATA"/>
</dbReference>
<reference evidence="11 12" key="1">
    <citation type="submission" date="2013-11" db="EMBL/GenBank/DDBJ databases">
        <title>Genome sequencing of Stegodyphus mimosarum.</title>
        <authorList>
            <person name="Bechsgaard J."/>
        </authorList>
    </citation>
    <scope>NUCLEOTIDE SEQUENCE [LARGE SCALE GENOMIC DNA]</scope>
</reference>
<dbReference type="Proteomes" id="UP000054359">
    <property type="component" value="Unassembled WGS sequence"/>
</dbReference>
<organism evidence="11 12">
    <name type="scientific">Stegodyphus mimosarum</name>
    <name type="common">African social velvet spider</name>
    <dbReference type="NCBI Taxonomy" id="407821"/>
    <lineage>
        <taxon>Eukaryota</taxon>
        <taxon>Metazoa</taxon>
        <taxon>Ecdysozoa</taxon>
        <taxon>Arthropoda</taxon>
        <taxon>Chelicerata</taxon>
        <taxon>Arachnida</taxon>
        <taxon>Araneae</taxon>
        <taxon>Araneomorphae</taxon>
        <taxon>Entelegynae</taxon>
        <taxon>Eresoidea</taxon>
        <taxon>Eresidae</taxon>
        <taxon>Stegodyphus</taxon>
    </lineage>
</organism>
<dbReference type="GO" id="GO:0045944">
    <property type="term" value="P:positive regulation of transcription by RNA polymerase II"/>
    <property type="evidence" value="ECO:0007669"/>
    <property type="project" value="TreeGrafter"/>
</dbReference>
<evidence type="ECO:0000256" key="1">
    <source>
        <dbReference type="ARBA" id="ARBA00004123"/>
    </source>
</evidence>
<evidence type="ECO:0000256" key="5">
    <source>
        <dbReference type="ARBA" id="ARBA00023015"/>
    </source>
</evidence>
<dbReference type="GO" id="GO:0000981">
    <property type="term" value="F:DNA-binding transcription factor activity, RNA polymerase II-specific"/>
    <property type="evidence" value="ECO:0007669"/>
    <property type="project" value="TreeGrafter"/>
</dbReference>
<dbReference type="Gene3D" id="3.30.50.10">
    <property type="entry name" value="Erythroid Transcription Factor GATA-1, subunit A"/>
    <property type="match status" value="2"/>
</dbReference>
<evidence type="ECO:0000256" key="2">
    <source>
        <dbReference type="ARBA" id="ARBA00022723"/>
    </source>
</evidence>
<feature type="non-terminal residue" evidence="11">
    <location>
        <position position="308"/>
    </location>
</feature>
<evidence type="ECO:0000256" key="3">
    <source>
        <dbReference type="ARBA" id="ARBA00022771"/>
    </source>
</evidence>
<dbReference type="OrthoDB" id="6433316at2759"/>
<proteinExistence type="predicted"/>
<keyword evidence="5" id="KW-0805">Transcription regulation</keyword>
<keyword evidence="6" id="KW-0804">Transcription</keyword>
<sequence>MMENEALSTEDVGGATAYSNSGTNYTYTNLDSCTPSYPIASTYYNMTSQNYMAAIQQPFYVTAGSEDVDTTTVYNQSTYFRQNDLCSWTVNNDDGFASSSPSSLHSASPPIIGYDQQLTANADVPELKYERYSPGDSGYTDTEENPFLNVSSEELRKQCVKCGTSTSIFWRCHVKGHYLCQQCSADSQMQEMESSAKKKKKGMPGNKGNQKCCNCSTLVTTLWRRNLNGEFVCNACGLYEKLHKKSRPLSMKKDAIQRRKRKPREAEAKKKGEKSSLKSFSSEDTSAYTSHGSGSAYEVHHGARATVL</sequence>
<dbReference type="STRING" id="407821.A0A087T0E2"/>
<dbReference type="PRINTS" id="PR00619">
    <property type="entry name" value="GATAZNFINGER"/>
</dbReference>
<dbReference type="PANTHER" id="PTHR10071">
    <property type="entry name" value="TRANSCRIPTION FACTOR GATA FAMILY MEMBER"/>
    <property type="match status" value="1"/>
</dbReference>
<accession>A0A087T0E2</accession>
<dbReference type="PROSITE" id="PS00344">
    <property type="entry name" value="GATA_ZN_FINGER_1"/>
    <property type="match status" value="1"/>
</dbReference>
<dbReference type="PANTHER" id="PTHR10071:SF281">
    <property type="entry name" value="BOX A-BINDING FACTOR-RELATED"/>
    <property type="match status" value="1"/>
</dbReference>
<keyword evidence="3 8" id="KW-0863">Zinc-finger</keyword>
<dbReference type="PROSITE" id="PS50114">
    <property type="entry name" value="GATA_ZN_FINGER_2"/>
    <property type="match status" value="2"/>
</dbReference>
<feature type="domain" description="GATA-type" evidence="10">
    <location>
        <begin position="206"/>
        <end position="259"/>
    </location>
</feature>
<evidence type="ECO:0000256" key="4">
    <source>
        <dbReference type="ARBA" id="ARBA00022833"/>
    </source>
</evidence>